<feature type="region of interest" description="Disordered" evidence="7">
    <location>
        <begin position="531"/>
        <end position="558"/>
    </location>
</feature>
<feature type="transmembrane region" description="Helical" evidence="8">
    <location>
        <begin position="296"/>
        <end position="316"/>
    </location>
</feature>
<feature type="transmembrane region" description="Helical" evidence="8">
    <location>
        <begin position="386"/>
        <end position="407"/>
    </location>
</feature>
<evidence type="ECO:0000256" key="8">
    <source>
        <dbReference type="SAM" id="Phobius"/>
    </source>
</evidence>
<evidence type="ECO:0000256" key="7">
    <source>
        <dbReference type="SAM" id="MobiDB-lite"/>
    </source>
</evidence>
<dbReference type="InterPro" id="IPR020846">
    <property type="entry name" value="MFS_dom"/>
</dbReference>
<organism evidence="10 11">
    <name type="scientific">Rubellimicrobium rubrum</name>
    <dbReference type="NCBI Taxonomy" id="2585369"/>
    <lineage>
        <taxon>Bacteria</taxon>
        <taxon>Pseudomonadati</taxon>
        <taxon>Pseudomonadota</taxon>
        <taxon>Alphaproteobacteria</taxon>
        <taxon>Rhodobacterales</taxon>
        <taxon>Roseobacteraceae</taxon>
        <taxon>Rubellimicrobium</taxon>
    </lineage>
</organism>
<reference evidence="10 11" key="1">
    <citation type="submission" date="2019-06" db="EMBL/GenBank/DDBJ databases">
        <title>YIM 131921 draft genome.</title>
        <authorList>
            <person name="Jiang L."/>
        </authorList>
    </citation>
    <scope>NUCLEOTIDE SEQUENCE [LARGE SCALE GENOMIC DNA]</scope>
    <source>
        <strain evidence="10 11">YIM 131921</strain>
    </source>
</reference>
<keyword evidence="6 8" id="KW-0472">Membrane</keyword>
<dbReference type="PANTHER" id="PTHR23513">
    <property type="entry name" value="INTEGRAL MEMBRANE EFFLUX PROTEIN-RELATED"/>
    <property type="match status" value="1"/>
</dbReference>
<evidence type="ECO:0000256" key="6">
    <source>
        <dbReference type="ARBA" id="ARBA00023136"/>
    </source>
</evidence>
<dbReference type="GO" id="GO:0022857">
    <property type="term" value="F:transmembrane transporter activity"/>
    <property type="evidence" value="ECO:0007669"/>
    <property type="project" value="InterPro"/>
</dbReference>
<name>A0A5C4MM49_9RHOB</name>
<evidence type="ECO:0000256" key="3">
    <source>
        <dbReference type="ARBA" id="ARBA00022475"/>
    </source>
</evidence>
<evidence type="ECO:0000259" key="9">
    <source>
        <dbReference type="PROSITE" id="PS50850"/>
    </source>
</evidence>
<keyword evidence="11" id="KW-1185">Reference proteome</keyword>
<accession>A0A5C4MM49</accession>
<dbReference type="InterPro" id="IPR036259">
    <property type="entry name" value="MFS_trans_sf"/>
</dbReference>
<dbReference type="SUPFAM" id="SSF103473">
    <property type="entry name" value="MFS general substrate transporter"/>
    <property type="match status" value="1"/>
</dbReference>
<dbReference type="PROSITE" id="PS50850">
    <property type="entry name" value="MFS"/>
    <property type="match status" value="1"/>
</dbReference>
<comment type="subcellular location">
    <subcellularLocation>
        <location evidence="1">Cell membrane</location>
        <topology evidence="1">Multi-pass membrane protein</topology>
    </subcellularLocation>
</comment>
<evidence type="ECO:0000256" key="4">
    <source>
        <dbReference type="ARBA" id="ARBA00022692"/>
    </source>
</evidence>
<comment type="caution">
    <text evidence="10">The sequence shown here is derived from an EMBL/GenBank/DDBJ whole genome shotgun (WGS) entry which is preliminary data.</text>
</comment>
<keyword evidence="3" id="KW-1003">Cell membrane</keyword>
<feature type="transmembrane region" description="Helical" evidence="8">
    <location>
        <begin position="322"/>
        <end position="343"/>
    </location>
</feature>
<dbReference type="EMBL" id="VDFU01000053">
    <property type="protein sequence ID" value="TNC44871.1"/>
    <property type="molecule type" value="Genomic_DNA"/>
</dbReference>
<dbReference type="Gene3D" id="1.20.1250.20">
    <property type="entry name" value="MFS general substrate transporter like domains"/>
    <property type="match status" value="1"/>
</dbReference>
<dbReference type="RefSeq" id="WP_139079004.1">
    <property type="nucleotide sequence ID" value="NZ_VDFU01000053.1"/>
</dbReference>
<sequence>MADPHPGTPPAPGALGPLRHPVFRAVWMASLGSNFGGLIQSVGASWMMTSIAPSADMVALVQASVTLPIMLLSLVAGAVADSMDRRRVMLAAQMFMLGISVVLSLVTWAGLITPWLLLLFTFLIGCGTAMNGPAWQASVGEMVPREDLPSAVALNSMGFNLARSLGPAIGGAIVAAAGAAAAFAVNATSYLGLILVLARWRPEQPSQTLPREALGAAIISGLRYVALSPALRIVLLRAVVFGVGASAINALMPLIARELVGGGPLTYGLLLGAFGVGAVCGALGSTRLRAWLSTEALVRGAILAFAAAAVLAGLSGSILPTVIALLLAGAGWVLALSSFNVTVQMSTPRWVVARALSLYQMAAFGGMAGGSWLWGTVAERNGLAPALFMAAGVLLACALIGLVLPLVDVKGRDLGPLRTWREPETVVPVDGRTGPVVIAVEWRIAEADEPEFLHVMTERRRIRRRDGAHNWMLMRDLADPQLWVERYDAATWHDYVRLNNRLTREDAAIIERLRELHRGGWPPQVRRMVEREARPRHSEEAQVARELATPLNDPSRAS</sequence>
<dbReference type="PANTHER" id="PTHR23513:SF11">
    <property type="entry name" value="STAPHYLOFERRIN A TRANSPORTER"/>
    <property type="match status" value="1"/>
</dbReference>
<gene>
    <name evidence="10" type="ORF">FHG66_20475</name>
</gene>
<keyword evidence="2" id="KW-0813">Transport</keyword>
<evidence type="ECO:0000256" key="5">
    <source>
        <dbReference type="ARBA" id="ARBA00022989"/>
    </source>
</evidence>
<dbReference type="CDD" id="cd06173">
    <property type="entry name" value="MFS_MefA_like"/>
    <property type="match status" value="1"/>
</dbReference>
<evidence type="ECO:0000256" key="2">
    <source>
        <dbReference type="ARBA" id="ARBA00022448"/>
    </source>
</evidence>
<proteinExistence type="predicted"/>
<evidence type="ECO:0000256" key="1">
    <source>
        <dbReference type="ARBA" id="ARBA00004651"/>
    </source>
</evidence>
<dbReference type="AlphaFoldDB" id="A0A5C4MM49"/>
<feature type="transmembrane region" description="Helical" evidence="8">
    <location>
        <begin position="355"/>
        <end position="374"/>
    </location>
</feature>
<evidence type="ECO:0000313" key="11">
    <source>
        <dbReference type="Proteomes" id="UP000305887"/>
    </source>
</evidence>
<feature type="compositionally biased region" description="Basic and acidic residues" evidence="7">
    <location>
        <begin position="531"/>
        <end position="543"/>
    </location>
</feature>
<keyword evidence="4 8" id="KW-0812">Transmembrane</keyword>
<dbReference type="OrthoDB" id="9809918at2"/>
<feature type="domain" description="Major facilitator superfamily (MFS) profile" evidence="9">
    <location>
        <begin position="22"/>
        <end position="410"/>
    </location>
</feature>
<evidence type="ECO:0000313" key="10">
    <source>
        <dbReference type="EMBL" id="TNC44871.1"/>
    </source>
</evidence>
<dbReference type="InterPro" id="IPR010290">
    <property type="entry name" value="TM_effector"/>
</dbReference>
<feature type="transmembrane region" description="Helical" evidence="8">
    <location>
        <begin position="57"/>
        <end position="76"/>
    </location>
</feature>
<dbReference type="GO" id="GO:0005886">
    <property type="term" value="C:plasma membrane"/>
    <property type="evidence" value="ECO:0007669"/>
    <property type="project" value="UniProtKB-SubCell"/>
</dbReference>
<feature type="transmembrane region" description="Helical" evidence="8">
    <location>
        <begin position="234"/>
        <end position="255"/>
    </location>
</feature>
<feature type="transmembrane region" description="Helical" evidence="8">
    <location>
        <begin position="172"/>
        <end position="197"/>
    </location>
</feature>
<protein>
    <submittedName>
        <fullName evidence="10">MFS transporter</fullName>
    </submittedName>
</protein>
<keyword evidence="5 8" id="KW-1133">Transmembrane helix</keyword>
<dbReference type="Proteomes" id="UP000305887">
    <property type="component" value="Unassembled WGS sequence"/>
</dbReference>
<feature type="transmembrane region" description="Helical" evidence="8">
    <location>
        <begin position="267"/>
        <end position="284"/>
    </location>
</feature>
<dbReference type="Pfam" id="PF05977">
    <property type="entry name" value="MFS_3"/>
    <property type="match status" value="1"/>
</dbReference>